<dbReference type="RefSeq" id="WP_197736423.1">
    <property type="nucleotide sequence ID" value="NZ_CP015578.1"/>
</dbReference>
<reference evidence="3" key="1">
    <citation type="journal article" date="2017" name="Genome Biol. Evol.">
        <title>Comparative Genomic Analysis Identifies a Campylobacter Clade Deficient in Selenium Metabolism.</title>
        <authorList>
            <person name="Miller W.G."/>
            <person name="Yee E."/>
            <person name="Lopes B.S."/>
            <person name="Chapman M.H."/>
            <person name="Huynh S."/>
            <person name="Bono J.L."/>
            <person name="Parker C.T."/>
            <person name="Strachan N.J.C."/>
            <person name="Forbes K.J."/>
        </authorList>
    </citation>
    <scope>NUCLEOTIDE SEQUENCE [LARGE SCALE GENOMIC DNA]</scope>
    <source>
        <strain evidence="3">NCTC 13004</strain>
    </source>
</reference>
<protein>
    <submittedName>
        <fullName evidence="2">Transcriptional regulator, XRE family</fullName>
    </submittedName>
</protein>
<evidence type="ECO:0000313" key="2">
    <source>
        <dbReference type="EMBL" id="ARQ97897.1"/>
    </source>
</evidence>
<accession>A0A1X9SNS6</accession>
<dbReference type="Gene3D" id="1.10.260.40">
    <property type="entry name" value="lambda repressor-like DNA-binding domains"/>
    <property type="match status" value="1"/>
</dbReference>
<feature type="domain" description="HTH cro/C1-type" evidence="1">
    <location>
        <begin position="18"/>
        <end position="75"/>
    </location>
</feature>
<gene>
    <name evidence="2" type="ORF">CLAN_1172</name>
</gene>
<dbReference type="InterPro" id="IPR010982">
    <property type="entry name" value="Lambda_DNA-bd_dom_sf"/>
</dbReference>
<dbReference type="AlphaFoldDB" id="A0A1X9SNS6"/>
<dbReference type="KEGG" id="clx:CLAN_1172"/>
<dbReference type="EMBL" id="CP015578">
    <property type="protein sequence ID" value="ARQ97897.1"/>
    <property type="molecule type" value="Genomic_DNA"/>
</dbReference>
<evidence type="ECO:0000259" key="1">
    <source>
        <dbReference type="PROSITE" id="PS50943"/>
    </source>
</evidence>
<name>A0A1X9SNS6_9BACT</name>
<dbReference type="GO" id="GO:0003677">
    <property type="term" value="F:DNA binding"/>
    <property type="evidence" value="ECO:0007669"/>
    <property type="project" value="InterPro"/>
</dbReference>
<dbReference type="SUPFAM" id="SSF47413">
    <property type="entry name" value="lambda repressor-like DNA-binding domains"/>
    <property type="match status" value="1"/>
</dbReference>
<dbReference type="PROSITE" id="PS50943">
    <property type="entry name" value="HTH_CROC1"/>
    <property type="match status" value="1"/>
</dbReference>
<dbReference type="InterPro" id="IPR001387">
    <property type="entry name" value="Cro/C1-type_HTH"/>
</dbReference>
<dbReference type="Proteomes" id="UP000202031">
    <property type="component" value="Chromosome"/>
</dbReference>
<reference evidence="3" key="2">
    <citation type="journal article" date="2017" name="Genome Biol. Evol.">
        <title>Comparative genomic analysis identifies a Campylobacter clade deficient in selenium metabolism.</title>
        <authorList>
            <person name="Miller W.G."/>
            <person name="Yee E."/>
            <person name="Lopes B.S."/>
            <person name="Chapman M.H."/>
            <person name="Huynh S."/>
            <person name="Bono J.L."/>
            <person name="Parker C.T."/>
            <person name="Strachan N.J.C."/>
            <person name="Forbes K.J."/>
        </authorList>
    </citation>
    <scope>NUCLEOTIDE SEQUENCE [LARGE SCALE GENOMIC DNA]</scope>
    <source>
        <strain evidence="3">NCTC 13004</strain>
    </source>
</reference>
<sequence>MLSEEQILKAYKKIGQNVAKARKERKISQLSLSLEMGYKSVSVVSFAEICLNGAHFNIAHLLEISKILGVPLNHLLDGVQEIIDMSNIEQLNLDYLK</sequence>
<dbReference type="CDD" id="cd00093">
    <property type="entry name" value="HTH_XRE"/>
    <property type="match status" value="1"/>
</dbReference>
<organism evidence="2 3">
    <name type="scientific">Campylobacter lanienae NCTC 13004</name>
    <dbReference type="NCBI Taxonomy" id="1031753"/>
    <lineage>
        <taxon>Bacteria</taxon>
        <taxon>Pseudomonadati</taxon>
        <taxon>Campylobacterota</taxon>
        <taxon>Epsilonproteobacteria</taxon>
        <taxon>Campylobacterales</taxon>
        <taxon>Campylobacteraceae</taxon>
        <taxon>Campylobacter</taxon>
    </lineage>
</organism>
<dbReference type="GeneID" id="46921641"/>
<evidence type="ECO:0000313" key="3">
    <source>
        <dbReference type="Proteomes" id="UP000202031"/>
    </source>
</evidence>
<proteinExistence type="predicted"/>